<evidence type="ECO:0000256" key="8">
    <source>
        <dbReference type="PROSITE-ProRule" id="PRU00557"/>
    </source>
</evidence>
<dbReference type="PROSITE" id="PS51211">
    <property type="entry name" value="VITELLOGENIN"/>
    <property type="match status" value="1"/>
</dbReference>
<dbReference type="InterPro" id="IPR015255">
    <property type="entry name" value="Vitellinogen_open_b-sht"/>
</dbReference>
<dbReference type="GO" id="GO:0008289">
    <property type="term" value="F:lipid binding"/>
    <property type="evidence" value="ECO:0007669"/>
    <property type="project" value="UniProtKB-KW"/>
</dbReference>
<dbReference type="InterPro" id="IPR015816">
    <property type="entry name" value="Vitellinogen_b-sht_N"/>
</dbReference>
<keyword evidence="7" id="KW-0325">Glycoprotein</keyword>
<dbReference type="EMBL" id="JAHLQT010035566">
    <property type="protein sequence ID" value="KAG7158180.1"/>
    <property type="molecule type" value="Genomic_DNA"/>
</dbReference>
<dbReference type="GO" id="GO:0045735">
    <property type="term" value="F:nutrient reservoir activity"/>
    <property type="evidence" value="ECO:0007669"/>
    <property type="project" value="UniProtKB-KW"/>
</dbReference>
<dbReference type="Gene3D" id="1.25.10.20">
    <property type="entry name" value="Vitellinogen, superhelical"/>
    <property type="match status" value="1"/>
</dbReference>
<keyword evidence="12" id="KW-1185">Reference proteome</keyword>
<dbReference type="Pfam" id="PF01347">
    <property type="entry name" value="Vitellogenin_N"/>
    <property type="match status" value="1"/>
</dbReference>
<organism evidence="11 12">
    <name type="scientific">Homarus americanus</name>
    <name type="common">American lobster</name>
    <dbReference type="NCBI Taxonomy" id="6706"/>
    <lineage>
        <taxon>Eukaryota</taxon>
        <taxon>Metazoa</taxon>
        <taxon>Ecdysozoa</taxon>
        <taxon>Arthropoda</taxon>
        <taxon>Crustacea</taxon>
        <taxon>Multicrustacea</taxon>
        <taxon>Malacostraca</taxon>
        <taxon>Eumalacostraca</taxon>
        <taxon>Eucarida</taxon>
        <taxon>Decapoda</taxon>
        <taxon>Pleocyemata</taxon>
        <taxon>Astacidea</taxon>
        <taxon>Nephropoidea</taxon>
        <taxon>Nephropidae</taxon>
        <taxon>Homarus</taxon>
    </lineage>
</organism>
<accession>A0A8J5MNW2</accession>
<feature type="domain" description="Vitellogenin" evidence="9">
    <location>
        <begin position="26"/>
        <end position="637"/>
    </location>
</feature>
<dbReference type="InterPro" id="IPR001747">
    <property type="entry name" value="Vitellogenin_N"/>
</dbReference>
<dbReference type="PANTHER" id="PTHR23345:SF15">
    <property type="entry name" value="VITELLOGENIN 1-RELATED"/>
    <property type="match status" value="1"/>
</dbReference>
<dbReference type="Gene3D" id="2.20.80.10">
    <property type="entry name" value="Lipovitellin-phosvitin complex, chain A, domain 4"/>
    <property type="match status" value="1"/>
</dbReference>
<dbReference type="PROSITE" id="PS51233">
    <property type="entry name" value="VWFD"/>
    <property type="match status" value="1"/>
</dbReference>
<dbReference type="InterPro" id="IPR015817">
    <property type="entry name" value="Vitellinogen_open_b-sht_sub1"/>
</dbReference>
<dbReference type="SMART" id="SM00638">
    <property type="entry name" value="LPD_N"/>
    <property type="match status" value="1"/>
</dbReference>
<evidence type="ECO:0000256" key="5">
    <source>
        <dbReference type="ARBA" id="ARBA00023121"/>
    </source>
</evidence>
<proteinExistence type="predicted"/>
<dbReference type="InterPro" id="IPR050733">
    <property type="entry name" value="Vitellogenin/Apolipophorin"/>
</dbReference>
<protein>
    <submittedName>
        <fullName evidence="11">Vitellogenin-like 6</fullName>
    </submittedName>
</protein>
<keyword evidence="2" id="KW-0732">Signal</keyword>
<evidence type="ECO:0000313" key="11">
    <source>
        <dbReference type="EMBL" id="KAG7158180.1"/>
    </source>
</evidence>
<dbReference type="Proteomes" id="UP000747542">
    <property type="component" value="Unassembled WGS sequence"/>
</dbReference>
<dbReference type="InterPro" id="IPR011030">
    <property type="entry name" value="Lipovitellin_superhlx_dom"/>
</dbReference>
<evidence type="ECO:0000256" key="6">
    <source>
        <dbReference type="ARBA" id="ARBA00023157"/>
    </source>
</evidence>
<comment type="caution">
    <text evidence="8">Lacks conserved residue(s) required for the propagation of feature annotation.</text>
</comment>
<dbReference type="Gene3D" id="2.30.230.10">
    <property type="entry name" value="Lipovitellin, beta-sheet shell regions, chain A"/>
    <property type="match status" value="1"/>
</dbReference>
<dbReference type="SMART" id="SM00216">
    <property type="entry name" value="VWD"/>
    <property type="match status" value="1"/>
</dbReference>
<comment type="caution">
    <text evidence="11">The sequence shown here is derived from an EMBL/GenBank/DDBJ whole genome shotgun (WGS) entry which is preliminary data.</text>
</comment>
<dbReference type="InterPro" id="IPR015819">
    <property type="entry name" value="Lipid_transp_b-sht_shell"/>
</dbReference>
<reference evidence="11" key="1">
    <citation type="journal article" date="2021" name="Sci. Adv.">
        <title>The American lobster genome reveals insights on longevity, neural, and immune adaptations.</title>
        <authorList>
            <person name="Polinski J.M."/>
            <person name="Zimin A.V."/>
            <person name="Clark K.F."/>
            <person name="Kohn A.B."/>
            <person name="Sadowski N."/>
            <person name="Timp W."/>
            <person name="Ptitsyn A."/>
            <person name="Khanna P."/>
            <person name="Romanova D.Y."/>
            <person name="Williams P."/>
            <person name="Greenwood S.J."/>
            <person name="Moroz L.L."/>
            <person name="Walt D.R."/>
            <person name="Bodnar A.G."/>
        </authorList>
    </citation>
    <scope>NUCLEOTIDE SEQUENCE</scope>
    <source>
        <strain evidence="11">GMGI-L3</strain>
    </source>
</reference>
<dbReference type="SMART" id="SM01169">
    <property type="entry name" value="DUF1943"/>
    <property type="match status" value="1"/>
</dbReference>
<gene>
    <name evidence="11" type="primary">vit-L6</name>
    <name evidence="11" type="ORF">Hamer_G008811</name>
</gene>
<keyword evidence="1" id="KW-0813">Transport</keyword>
<dbReference type="SUPFAM" id="SSF48431">
    <property type="entry name" value="Lipovitellin-phosvitin complex, superhelical domain"/>
    <property type="match status" value="1"/>
</dbReference>
<dbReference type="SUPFAM" id="SSF56968">
    <property type="entry name" value="Lipovitellin-phosvitin complex, beta-sheet shell regions"/>
    <property type="match status" value="2"/>
</dbReference>
<dbReference type="InterPro" id="IPR001846">
    <property type="entry name" value="VWF_type-D"/>
</dbReference>
<keyword evidence="4" id="KW-0445">Lipid transport</keyword>
<dbReference type="Gene3D" id="2.20.50.20">
    <property type="entry name" value="Lipovitellin. Chain A, domain 3"/>
    <property type="match status" value="1"/>
</dbReference>
<evidence type="ECO:0000259" key="10">
    <source>
        <dbReference type="PROSITE" id="PS51233"/>
    </source>
</evidence>
<dbReference type="GO" id="GO:0005319">
    <property type="term" value="F:lipid transporter activity"/>
    <property type="evidence" value="ECO:0007669"/>
    <property type="project" value="InterPro"/>
</dbReference>
<sequence length="2534" mass="285258">MTAPWGGNTPRCSTECPVAGSPKLFYQPEHTYTYTYSGKSHIHLKGVEGGVTETDWSKEVELSWITPCDMVIFIKNSKVDGAADQPTAKFLEKYPLVVALTDGRVQHVCTHPEDDVWSINIKKGIASAFQNSLPSNSTINSGQNITETDVVGKCPTHYEVEREGDKVIVKKEKNHLLCKERYPTPAETQMPWLKGPLPLEESKCRCKQEITNGIYSSIICEDKKVVRPSYGAYKYVEAKQESTLRYVSLSSQQPPAIPQDSLVRKSLRYSYHTLNKDPSMVAELDQTMTQICEKTKDVVERDAAALVAKAVQLLRRVPEEAVKQTLDKIRAGRYCQDHSKLESLFLDAVSFIHESGAVKVMVDELVSGRATVGRAALYTAAFYLQPRPCIHAMMALKPMFESSQPLPRATLAAASMVNTYCRHNHHCYEEAPVKSLAEALGNKLQRQCSPSADERTQKAALATLKALGNMGVMTQEVAKSVMTCVDTEGVKINIRVAAAQAFRQVKCERHTTGQLLSLALNPTHHTEVRIATYLVALRCAEQKDLQEFASKISVERNTQVRGFILSHLLNLQQSDDPKKENLRYLLSSIVLPRDFETDFRKYSRNIDMSYFAPSLGVGAGVESNIIYVPGSFVPRSVDFNFTAALEGISMNIGEVGVRLEGLEPVIEEVFGPEGYLQRTSFSQILTDITTFVEQEGSKIMEHFENSLRQKRSINFSTLSHFFSKIYGGERSTVAHADVFARLMGQEITFASLAGDLKAISADGMIESFFSYFDDILPQMKNLHINSARAAHINFDYTFPTIQGTPLKLQLNGTAVAGLKMQGNLNLADILSNWRNGETLFKIIPSLSVQVDGFVGYDSYIARTGIKTTNTISSSNGVSLTLRAKNSEELEVELDLPEKMELINVKSETYLMKSVRGSPDTKIIPPSMGDARVKRQSCINSLEPMLGLRLCYDVDVPDIFRSNSLPLGAPAVIKLSIEKAESSMKGYLLSAATQNKRGSKLVTMKVATPGSSPPREVEATLSYTEQEESFIVSARIRSSTVTSGVWVTIVNREDHRGVEAFVNFNSSKTTISRGIKLDLKTRKTSSEEEYEFSMYSSRNRNFPLESQIMESKFVKKLNGPEVSLDILSQTKNELSRYLDFNFEIGVDLRYTQYSRLPLPTKLRKFVFQSGMRGWQVTSFIHQTRDSGETAEHTSAFKIMYMNQDLISVNATQSMEGRLGHNLVVKTAATVKMGRTEYKTSHTMYFGAVRKGVLFEALRSGENKKIIDLKALYESSEQSRKVHILVAVPEYMKLIKYESQAVKQEQGRYNVKAALKHGDRVIFQAHGPITAMFFSPMTHLQTDINFNTIKNRPYRFSSVIKFTPQQQIISFDLKNEHGPIFTAEWDVKVEVPPKTVTIFKFLLPSLINYELDATINEGIVQINFENLLLPNSSSPRKLKGAVNIDVKQEKVEVDFAWDADRDTGKKIRVESRAIRSSSNPGQCTLQGVVVLTPGTYRYQLDLTGTNLLKHFSGVNSFNLQVQNPSEKTLRVEVKNQVSLQQRTLISNILAVYKSFDNKNYIFSNDLELKDLGTPSSYELDYNLKFTLPEGHETTVSTKTKHQLTSHDRVMEFKSVTSTPSMRRPLQVEFLSSTKDTSYNVIWKAGVDTPATMFSWEMDTYPAGGVKVFKSAFDATAIHNFLGAIVKMVGRQGQVYENLLIERPETTKSTTRTTEREDEHSSSEGTYMITFKSTHSLWDQESKYEGHINHPSLTRDIRVEVQYSVTGENMRGTIELDIFPDTADKITGTLQSTLVANNTVRVETSLTSKSLKVSPKFIIVTAYAPHTVGFDLMFQKAPSLPVSFQMSAKYDRVTDKDATAAFRVVTEEGPVVDIAGVMELEQVPECTGVKIKAVALTSVLGTYDIYSRLCRPAFIELITTKRGSQEEYITKFGFQTPNNIEASLSVGDKDQKERRAIAMTRLKLTSPVLVNLDLVYKKEQVTVVKNDVNEKYQRVMQSLDWWVNSIYQYLQQQAQQQGSHFPNPEILKLMNEAKLDLQQIYDGVIYGEVMPRCKALCKVLWGPTASYVRDIYFTAWTGLARVQREIESSLSQEIAAWLEEFRGFTETLMDVVVQTLRWVEIGELPEPMRRLIEQLEQTEIFRLVKTDVDTVIEHYQEEYEATKQVVAKVGRTFRQDLFNIREKIFQMPAVQRAVYWFITNYGSDRFITLGVEQFINFLLQEANFVSIKTERGHFKLEIPLHSPLYSLSQVLQEATPNPIIMFKNIVWSYNTYITTPVQDVIWAYYSLMPRQLTDLLPPYNRTAMVVGDTEILTFDGAVLRVPRSPCKVVLAAYASNKLTMAHPQPSAPPQITLSTRTTTVTIKPDFRVDVGGQEMSSSQQTQGDVTIQKTPREVNVTSPFITVRVFREERVVSVNVSGWTFGRLAGLLGTYDGEVGNDWMMSSGRKASTLQELVSSWQENQHCPTPLISPVNPATISTERVVQCHALLEIRSRCYPLVHPEPFIKMCHMAHQPCDVAQAYRTICSRKGVKDMFPIPC</sequence>
<dbReference type="PANTHER" id="PTHR23345">
    <property type="entry name" value="VITELLOGENIN-RELATED"/>
    <property type="match status" value="1"/>
</dbReference>
<keyword evidence="5" id="KW-0446">Lipid-binding</keyword>
<dbReference type="Pfam" id="PF09172">
    <property type="entry name" value="Vit_open_b-sht"/>
    <property type="match status" value="1"/>
</dbReference>
<evidence type="ECO:0000256" key="4">
    <source>
        <dbReference type="ARBA" id="ARBA00023055"/>
    </source>
</evidence>
<name>A0A8J5MNW2_HOMAM</name>
<evidence type="ECO:0000256" key="7">
    <source>
        <dbReference type="ARBA" id="ARBA00023180"/>
    </source>
</evidence>
<evidence type="ECO:0000259" key="9">
    <source>
        <dbReference type="PROSITE" id="PS51211"/>
    </source>
</evidence>
<evidence type="ECO:0000256" key="3">
    <source>
        <dbReference type="ARBA" id="ARBA00022761"/>
    </source>
</evidence>
<dbReference type="Pfam" id="PF00094">
    <property type="entry name" value="VWD"/>
    <property type="match status" value="1"/>
</dbReference>
<feature type="domain" description="VWFD" evidence="10">
    <location>
        <begin position="2298"/>
        <end position="2461"/>
    </location>
</feature>
<evidence type="ECO:0000256" key="2">
    <source>
        <dbReference type="ARBA" id="ARBA00022729"/>
    </source>
</evidence>
<evidence type="ECO:0000256" key="1">
    <source>
        <dbReference type="ARBA" id="ARBA00022448"/>
    </source>
</evidence>
<evidence type="ECO:0000313" key="12">
    <source>
        <dbReference type="Proteomes" id="UP000747542"/>
    </source>
</evidence>
<keyword evidence="6" id="KW-1015">Disulfide bond</keyword>
<keyword evidence="3" id="KW-0758">Storage protein</keyword>
<dbReference type="FunFam" id="2.20.50.20:FF:000007">
    <property type="entry name" value="von Willebrand factor type D domaincontaining protein"/>
    <property type="match status" value="1"/>
</dbReference>